<proteinExistence type="predicted"/>
<dbReference type="InterPro" id="IPR030983">
    <property type="entry name" value="EutL"/>
</dbReference>
<keyword evidence="2" id="KW-1283">Bacterial microcompartment</keyword>
<accession>A0A3A3FG39</accession>
<dbReference type="Proteomes" id="UP000265955">
    <property type="component" value="Unassembled WGS sequence"/>
</dbReference>
<dbReference type="NCBIfam" id="NF011934">
    <property type="entry name" value="PRK15405.1"/>
    <property type="match status" value="1"/>
</dbReference>
<sequence>MAILDIVKPSVRAVRLIPSVHAGLRQQLKLPAHVHSLGLLTSDSDDVAYIAADEATKHAQVEVYLGNSLYAGASHSCSPTAGEVIIVLGGPSPSEVRAGLDRMIATIESGPAFRHADDAGTIAFLAHVVSSCGSYLSELAGGPAGRPLAYLIAPPLEAMYGLDAALKAAEVELARFISPPSETNYGGAVLAGDEASCRAACDAFSKGVLGVAQQPVYL</sequence>
<dbReference type="PROSITE" id="PS51931">
    <property type="entry name" value="BMC_CP"/>
    <property type="match status" value="2"/>
</dbReference>
<dbReference type="GO" id="GO:0031469">
    <property type="term" value="C:bacterial microcompartment"/>
    <property type="evidence" value="ECO:0007669"/>
    <property type="project" value="UniProtKB-SubCell"/>
</dbReference>
<evidence type="ECO:0000256" key="1">
    <source>
        <dbReference type="ARBA" id="ARBA00024322"/>
    </source>
</evidence>
<dbReference type="GO" id="GO:0005198">
    <property type="term" value="F:structural molecule activity"/>
    <property type="evidence" value="ECO:0007669"/>
    <property type="project" value="InterPro"/>
</dbReference>
<evidence type="ECO:0000259" key="3">
    <source>
        <dbReference type="PROSITE" id="PS51931"/>
    </source>
</evidence>
<dbReference type="InterPro" id="IPR037233">
    <property type="entry name" value="CcmK-like_sf"/>
</dbReference>
<feature type="domain" description="BMC circularly permuted" evidence="3">
    <location>
        <begin position="1"/>
        <end position="113"/>
    </location>
</feature>
<dbReference type="Pfam" id="PF00936">
    <property type="entry name" value="BMC"/>
    <property type="match status" value="1"/>
</dbReference>
<dbReference type="RefSeq" id="WP_119771943.1">
    <property type="nucleotide sequence ID" value="NZ_QYUO01000003.1"/>
</dbReference>
<name>A0A3A3FG39_9BURK</name>
<comment type="subcellular location">
    <subcellularLocation>
        <location evidence="1">Bacterial microcompartment</location>
    </subcellularLocation>
</comment>
<dbReference type="InterPro" id="IPR044870">
    <property type="entry name" value="BMC_CP"/>
</dbReference>
<dbReference type="Gene3D" id="3.30.70.1710">
    <property type="match status" value="2"/>
</dbReference>
<evidence type="ECO:0000313" key="5">
    <source>
        <dbReference type="Proteomes" id="UP000265955"/>
    </source>
</evidence>
<protein>
    <submittedName>
        <fullName evidence="4">Ethanolamine utilization microcompartment protein EutL</fullName>
    </submittedName>
</protein>
<evidence type="ECO:0000256" key="2">
    <source>
        <dbReference type="ARBA" id="ARBA00024446"/>
    </source>
</evidence>
<dbReference type="SMART" id="SM00877">
    <property type="entry name" value="BMC"/>
    <property type="match status" value="2"/>
</dbReference>
<evidence type="ECO:0000313" key="4">
    <source>
        <dbReference type="EMBL" id="RJF92057.1"/>
    </source>
</evidence>
<keyword evidence="5" id="KW-1185">Reference proteome</keyword>
<dbReference type="PIRSF" id="PIRSF012290">
    <property type="entry name" value="EutL_PduB"/>
    <property type="match status" value="1"/>
</dbReference>
<gene>
    <name evidence="4" type="primary">eutL</name>
    <name evidence="4" type="ORF">D3871_25720</name>
</gene>
<dbReference type="InterPro" id="IPR000249">
    <property type="entry name" value="BMC_dom"/>
</dbReference>
<reference evidence="5" key="1">
    <citation type="submission" date="2018-09" db="EMBL/GenBank/DDBJ databases">
        <authorList>
            <person name="Zhu H."/>
        </authorList>
    </citation>
    <scope>NUCLEOTIDE SEQUENCE [LARGE SCALE GENOMIC DNA]</scope>
    <source>
        <strain evidence="5">K1R23-30</strain>
    </source>
</reference>
<organism evidence="4 5">
    <name type="scientific">Noviherbaspirillum saxi</name>
    <dbReference type="NCBI Taxonomy" id="2320863"/>
    <lineage>
        <taxon>Bacteria</taxon>
        <taxon>Pseudomonadati</taxon>
        <taxon>Pseudomonadota</taxon>
        <taxon>Betaproteobacteria</taxon>
        <taxon>Burkholderiales</taxon>
        <taxon>Oxalobacteraceae</taxon>
        <taxon>Noviherbaspirillum</taxon>
    </lineage>
</organism>
<feature type="domain" description="BMC circularly permuted" evidence="3">
    <location>
        <begin position="114"/>
        <end position="215"/>
    </location>
</feature>
<dbReference type="AlphaFoldDB" id="A0A3A3FG39"/>
<comment type="caution">
    <text evidence="4">The sequence shown here is derived from an EMBL/GenBank/DDBJ whole genome shotgun (WGS) entry which is preliminary data.</text>
</comment>
<dbReference type="InterPro" id="IPR009193">
    <property type="entry name" value="EutL_PduB"/>
</dbReference>
<dbReference type="EMBL" id="QYUO01000003">
    <property type="protein sequence ID" value="RJF92057.1"/>
    <property type="molecule type" value="Genomic_DNA"/>
</dbReference>
<dbReference type="NCBIfam" id="TIGR04502">
    <property type="entry name" value="microcomp_EutL"/>
    <property type="match status" value="1"/>
</dbReference>
<dbReference type="OrthoDB" id="3283at2"/>